<dbReference type="Pfam" id="PF13654">
    <property type="entry name" value="AAA_32"/>
    <property type="match status" value="1"/>
</dbReference>
<dbReference type="EMBL" id="CP003985">
    <property type="protein sequence ID" value="AGF79822.1"/>
    <property type="molecule type" value="Genomic_DNA"/>
</dbReference>
<dbReference type="PROSITE" id="PS51786">
    <property type="entry name" value="LON_PROTEOLYTIC"/>
    <property type="match status" value="1"/>
</dbReference>
<dbReference type="Pfam" id="PF05362">
    <property type="entry name" value="Lon_C"/>
    <property type="match status" value="1"/>
</dbReference>
<dbReference type="KEGG" id="dsf:UWK_03295"/>
<dbReference type="eggNOG" id="COG1067">
    <property type="taxonomic scope" value="Bacteria"/>
</dbReference>
<dbReference type="InterPro" id="IPR041699">
    <property type="entry name" value="AAA_32"/>
</dbReference>
<keyword evidence="1 2" id="KW-0645">Protease</keyword>
<dbReference type="AlphaFoldDB" id="M1PE13"/>
<dbReference type="SUPFAM" id="SSF52540">
    <property type="entry name" value="P-loop containing nucleoside triphosphate hydrolases"/>
    <property type="match status" value="1"/>
</dbReference>
<accession>M1PE13</accession>
<sequence length="811" mass="90817">MKIRAITPQEAYHQCNIDDFSFETTTEVEELTRYIGQDRALEAMEFGISMRHRGFNLFVIGPEGSGRHSVVQTFINRKASDEPCPDDWCYVFNFEQPHKPLALKLPPKQGPVFKQEMHILIDTLKTTLPTIFEGDDYRVKKRAINEHLRQEVDEIYEAIIKEGKKESIAVIRNEQGIVFTPLDNKGNPMDLEAFHKLPAEEQNTFEEKIEKLHTLLQNSIHKIGTLNRDAKEQKRQLKKETASRCVGHHLSTLKAKYYADKGAIFHYLQCVEKQLIENSDDFLDRPDPRQEEFLPFIHTPPSFAQYEVNVLITHERNGAPVVYEDLPTYQNLHGRIEHQAQMGMLTTNFSLIMPGALHRANGGYIIIDAGRLLSQPFAYEGLKRTLRSGQIRMEPVERLFGLMSTVSLEPEPIPLDTKVILIGEPMLYYLLCDYDPEFSTLFKVQADFEYDMERTTVSQQRYAALIAGLARENKLLPLHKTAVARVIEEAARHANDCQKLSLHIRKIADLIKEADYIASSSGKESIESQDIEMAVTASRRRGGRIRNRMLESIEDGIRHIATSGEEEGQVNGLSVVEIGGDAFGFPSRITAVTRMGKGDIVDIEREADLGGPIHSKGVMILSSFLSSRYVPDLPLGLQASLVFEQSYGKVDGDSASCAELCALLSSLAGVAVKQSLALTGSVSQKGELQPVGGLNEKIEGFFDVCAARGLTGDEGVIIPEKNLRHLMLKKEVVNAIAEKKFFIYLAANVDEALSLLTGQDAGERDNEGFYPEDSINGRVEATLTNFAMALQEFDQGKENNGKETKSVIITK</sequence>
<reference evidence="5" key="1">
    <citation type="journal article" date="2013" name="Stand. Genomic Sci.">
        <title>Complete genome sequence of Desulfocapsa sulfexigens, a marine deltaproteobacterium specialized in disproportionating inorganic sulfur compounds.</title>
        <authorList>
            <person name="Finster K.W."/>
            <person name="Kjeldsen K.U."/>
            <person name="Kube M."/>
            <person name="Reinhardt R."/>
            <person name="Mussmann M."/>
            <person name="Amann R."/>
            <person name="Schreiber L."/>
        </authorList>
    </citation>
    <scope>NUCLEOTIDE SEQUENCE [LARGE SCALE GENOMIC DNA]</scope>
    <source>
        <strain evidence="5">DSM 10523 / SB164P1</strain>
    </source>
</reference>
<dbReference type="Gene3D" id="3.30.230.10">
    <property type="match status" value="1"/>
</dbReference>
<dbReference type="Pfam" id="PF20437">
    <property type="entry name" value="LonC_helical"/>
    <property type="match status" value="1"/>
</dbReference>
<evidence type="ECO:0000256" key="2">
    <source>
        <dbReference type="PROSITE-ProRule" id="PRU01122"/>
    </source>
</evidence>
<dbReference type="InterPro" id="IPR008269">
    <property type="entry name" value="Lon_proteolytic"/>
</dbReference>
<dbReference type="Pfam" id="PF20436">
    <property type="entry name" value="LonB_AAA-LID"/>
    <property type="match status" value="1"/>
</dbReference>
<name>M1PE13_DESSD</name>
<protein>
    <recommendedName>
        <fullName evidence="2">endopeptidase La</fullName>
        <ecNumber evidence="2">3.4.21.53</ecNumber>
    </recommendedName>
</protein>
<dbReference type="PATRIC" id="fig|1167006.5.peg.3559"/>
<dbReference type="RefSeq" id="WP_015405506.1">
    <property type="nucleotide sequence ID" value="NC_020304.1"/>
</dbReference>
<dbReference type="GO" id="GO:0006508">
    <property type="term" value="P:proteolysis"/>
    <property type="evidence" value="ECO:0007669"/>
    <property type="project" value="UniProtKB-KW"/>
</dbReference>
<comment type="similarity">
    <text evidence="2">Belongs to the peptidase S16 family.</text>
</comment>
<dbReference type="GO" id="GO:0004176">
    <property type="term" value="F:ATP-dependent peptidase activity"/>
    <property type="evidence" value="ECO:0007669"/>
    <property type="project" value="UniProtKB-UniRule"/>
</dbReference>
<evidence type="ECO:0000259" key="3">
    <source>
        <dbReference type="PROSITE" id="PS51786"/>
    </source>
</evidence>
<dbReference type="Proteomes" id="UP000011721">
    <property type="component" value="Chromosome"/>
</dbReference>
<keyword evidence="2" id="KW-0720">Serine protease</keyword>
<organism evidence="4 5">
    <name type="scientific">Desulfocapsa sulfexigens (strain DSM 10523 / SB164P1)</name>
    <dbReference type="NCBI Taxonomy" id="1167006"/>
    <lineage>
        <taxon>Bacteria</taxon>
        <taxon>Pseudomonadati</taxon>
        <taxon>Thermodesulfobacteriota</taxon>
        <taxon>Desulfobulbia</taxon>
        <taxon>Desulfobulbales</taxon>
        <taxon>Desulfocapsaceae</taxon>
        <taxon>Desulfocapsa</taxon>
    </lineage>
</organism>
<feature type="active site" evidence="2">
    <location>
        <position position="697"/>
    </location>
</feature>
<dbReference type="HOGENOM" id="CLU_014785_0_1_7"/>
<dbReference type="Gene3D" id="1.10.8.60">
    <property type="match status" value="1"/>
</dbReference>
<dbReference type="EC" id="3.4.21.53" evidence="2"/>
<dbReference type="SUPFAM" id="SSF54211">
    <property type="entry name" value="Ribosomal protein S5 domain 2-like"/>
    <property type="match status" value="1"/>
</dbReference>
<dbReference type="InterPro" id="IPR027065">
    <property type="entry name" value="Lon_Prtase"/>
</dbReference>
<keyword evidence="5" id="KW-1185">Reference proteome</keyword>
<dbReference type="GO" id="GO:0004252">
    <property type="term" value="F:serine-type endopeptidase activity"/>
    <property type="evidence" value="ECO:0007669"/>
    <property type="project" value="UniProtKB-UniRule"/>
</dbReference>
<proteinExistence type="inferred from homology"/>
<dbReference type="InterPro" id="IPR046844">
    <property type="entry name" value="Lon-like_helical"/>
</dbReference>
<dbReference type="PRINTS" id="PR00830">
    <property type="entry name" value="ENDOLAPTASE"/>
</dbReference>
<feature type="active site" evidence="2">
    <location>
        <position position="654"/>
    </location>
</feature>
<keyword evidence="2" id="KW-0378">Hydrolase</keyword>
<evidence type="ECO:0000313" key="4">
    <source>
        <dbReference type="EMBL" id="AGF79822.1"/>
    </source>
</evidence>
<comment type="catalytic activity">
    <reaction evidence="2">
        <text>Hydrolysis of proteins in presence of ATP.</text>
        <dbReference type="EC" id="3.4.21.53"/>
    </reaction>
</comment>
<feature type="domain" description="Lon proteolytic" evidence="3">
    <location>
        <begin position="564"/>
        <end position="759"/>
    </location>
</feature>
<dbReference type="GO" id="GO:0030163">
    <property type="term" value="P:protein catabolic process"/>
    <property type="evidence" value="ECO:0007669"/>
    <property type="project" value="InterPro"/>
</dbReference>
<dbReference type="InterPro" id="IPR014721">
    <property type="entry name" value="Ribsml_uS5_D2-typ_fold_subgr"/>
</dbReference>
<dbReference type="GO" id="GO:0005524">
    <property type="term" value="F:ATP binding"/>
    <property type="evidence" value="ECO:0007669"/>
    <property type="project" value="InterPro"/>
</dbReference>
<evidence type="ECO:0000313" key="5">
    <source>
        <dbReference type="Proteomes" id="UP000011721"/>
    </source>
</evidence>
<evidence type="ECO:0000256" key="1">
    <source>
        <dbReference type="ARBA" id="ARBA00022670"/>
    </source>
</evidence>
<gene>
    <name evidence="4" type="ordered locus">UWK_03295</name>
</gene>
<dbReference type="Gene3D" id="3.40.50.300">
    <property type="entry name" value="P-loop containing nucleotide triphosphate hydrolases"/>
    <property type="match status" value="2"/>
</dbReference>
<dbReference type="InterPro" id="IPR046843">
    <property type="entry name" value="LonB_AAA-LID"/>
</dbReference>
<dbReference type="InterPro" id="IPR020568">
    <property type="entry name" value="Ribosomal_Su5_D2-typ_SF"/>
</dbReference>
<dbReference type="InterPro" id="IPR027417">
    <property type="entry name" value="P-loop_NTPase"/>
</dbReference>
<dbReference type="PANTHER" id="PTHR10046">
    <property type="entry name" value="ATP DEPENDENT LON PROTEASE FAMILY MEMBER"/>
    <property type="match status" value="1"/>
</dbReference>